<keyword evidence="2" id="KW-1185">Reference proteome</keyword>
<dbReference type="InterPro" id="IPR012190">
    <property type="entry name" value="UCP036698"/>
</dbReference>
<evidence type="ECO:0000313" key="2">
    <source>
        <dbReference type="Proteomes" id="UP001596002"/>
    </source>
</evidence>
<comment type="caution">
    <text evidence="1">The sequence shown here is derived from an EMBL/GenBank/DDBJ whole genome shotgun (WGS) entry which is preliminary data.</text>
</comment>
<protein>
    <submittedName>
        <fullName evidence="1">YpmA family protein</fullName>
    </submittedName>
</protein>
<gene>
    <name evidence="1" type="ORF">ACFO8Q_16730</name>
</gene>
<sequence length="66" mass="7659">MDAHQLDTHELEVLATVQVETDNFYKIVDFLNRTLKPYKLIFGLSKAEDGSLWMSIYESTEHTTSH</sequence>
<proteinExistence type="predicted"/>
<dbReference type="RefSeq" id="WP_380026959.1">
    <property type="nucleotide sequence ID" value="NZ_JBHSHC010000112.1"/>
</dbReference>
<accession>A0ABV9Q581</accession>
<evidence type="ECO:0000313" key="1">
    <source>
        <dbReference type="EMBL" id="MFC4768984.1"/>
    </source>
</evidence>
<dbReference type="Pfam" id="PF14084">
    <property type="entry name" value="DUF4264"/>
    <property type="match status" value="1"/>
</dbReference>
<dbReference type="EMBL" id="JBHSHC010000112">
    <property type="protein sequence ID" value="MFC4768984.1"/>
    <property type="molecule type" value="Genomic_DNA"/>
</dbReference>
<dbReference type="Proteomes" id="UP001596002">
    <property type="component" value="Unassembled WGS sequence"/>
</dbReference>
<organism evidence="1 2">
    <name type="scientific">Effusibacillus consociatus</name>
    <dbReference type="NCBI Taxonomy" id="1117041"/>
    <lineage>
        <taxon>Bacteria</taxon>
        <taxon>Bacillati</taxon>
        <taxon>Bacillota</taxon>
        <taxon>Bacilli</taxon>
        <taxon>Bacillales</taxon>
        <taxon>Alicyclobacillaceae</taxon>
        <taxon>Effusibacillus</taxon>
    </lineage>
</organism>
<reference evidence="2" key="1">
    <citation type="journal article" date="2019" name="Int. J. Syst. Evol. Microbiol.">
        <title>The Global Catalogue of Microorganisms (GCM) 10K type strain sequencing project: providing services to taxonomists for standard genome sequencing and annotation.</title>
        <authorList>
            <consortium name="The Broad Institute Genomics Platform"/>
            <consortium name="The Broad Institute Genome Sequencing Center for Infectious Disease"/>
            <person name="Wu L."/>
            <person name="Ma J."/>
        </authorList>
    </citation>
    <scope>NUCLEOTIDE SEQUENCE [LARGE SCALE GENOMIC DNA]</scope>
    <source>
        <strain evidence="2">WYCCWR 12678</strain>
    </source>
</reference>
<name>A0ABV9Q581_9BACL</name>